<accession>A0A8S1DUK1</accession>
<evidence type="ECO:0000313" key="2">
    <source>
        <dbReference type="EMBL" id="CAB3384664.1"/>
    </source>
</evidence>
<comment type="caution">
    <text evidence="2">The sequence shown here is derived from an EMBL/GenBank/DDBJ whole genome shotgun (WGS) entry which is preliminary data.</text>
</comment>
<proteinExistence type="predicted"/>
<protein>
    <submittedName>
        <fullName evidence="2">Uncharacterized protein</fullName>
    </submittedName>
</protein>
<dbReference type="Proteomes" id="UP000494165">
    <property type="component" value="Unassembled WGS sequence"/>
</dbReference>
<keyword evidence="3" id="KW-1185">Reference proteome</keyword>
<evidence type="ECO:0000256" key="1">
    <source>
        <dbReference type="SAM" id="MobiDB-lite"/>
    </source>
</evidence>
<organism evidence="2 3">
    <name type="scientific">Cloeon dipterum</name>
    <dbReference type="NCBI Taxonomy" id="197152"/>
    <lineage>
        <taxon>Eukaryota</taxon>
        <taxon>Metazoa</taxon>
        <taxon>Ecdysozoa</taxon>
        <taxon>Arthropoda</taxon>
        <taxon>Hexapoda</taxon>
        <taxon>Insecta</taxon>
        <taxon>Pterygota</taxon>
        <taxon>Palaeoptera</taxon>
        <taxon>Ephemeroptera</taxon>
        <taxon>Pisciforma</taxon>
        <taxon>Baetidae</taxon>
        <taxon>Cloeon</taxon>
    </lineage>
</organism>
<name>A0A8S1DUK1_9INSE</name>
<evidence type="ECO:0000313" key="3">
    <source>
        <dbReference type="Proteomes" id="UP000494165"/>
    </source>
</evidence>
<reference evidence="2 3" key="1">
    <citation type="submission" date="2020-04" db="EMBL/GenBank/DDBJ databases">
        <authorList>
            <person name="Alioto T."/>
            <person name="Alioto T."/>
            <person name="Gomez Garrido J."/>
        </authorList>
    </citation>
    <scope>NUCLEOTIDE SEQUENCE [LARGE SCALE GENOMIC DNA]</scope>
</reference>
<feature type="region of interest" description="Disordered" evidence="1">
    <location>
        <begin position="33"/>
        <end position="69"/>
    </location>
</feature>
<dbReference type="EMBL" id="CADEPI010000365">
    <property type="protein sequence ID" value="CAB3384664.1"/>
    <property type="molecule type" value="Genomic_DNA"/>
</dbReference>
<gene>
    <name evidence="2" type="ORF">CLODIP_2_CD09037</name>
</gene>
<sequence>MKTFGHRRLNLEFAALRPCARMVMQQPKQFMQPGAGVAGHLGPGQQQLLTGIPPPPPPSENVPHLTRGSTSSNFIDLNSELSLVHKKIWEHDYVNYDVAD</sequence>
<dbReference type="AlphaFoldDB" id="A0A8S1DUK1"/>